<sequence>MDFLLCHVENFLGTLLAFSLTFSLTFVGLTYEIISAALRAFSLAFASFAREILFTIPPVHIFIMPTDISLSPGRVKMFTSSRRIWSPLVVILAAFIVISYLITRSDTPILEKIPPLLAGVFDGIALIMEKITPLLAGIFNGVTLILKTVFEGLSGPAAGILTFTIVTASLLVPVTTSTRLLTVIPAVFIAIPFLLAQSSTSILEKITLLLAGISDGIALIMEKIMPLLAGVFDGITLILKTVFEGFSGTAAGILTFTIVTASLLIPVTTSTRLLTVVPAVFIAIPFLLAQASTSILEKITLLLAGISDGIALIMEKITPLLAGISDGTALIMEKITPLLAGVFDGITLILKTLFEGFSGPAAGILTFTITTASLLVPAATSTKILIFLMFLMFLMVQSPNSTLEVLDKLGPILEALIQRNAFPQLLAFIAVIVIFRRFF</sequence>
<dbReference type="EMBL" id="JAUIQD010000001">
    <property type="protein sequence ID" value="KAK3364385.1"/>
    <property type="molecule type" value="Genomic_DNA"/>
</dbReference>
<keyword evidence="1" id="KW-1133">Transmembrane helix</keyword>
<keyword evidence="3" id="KW-1185">Reference proteome</keyword>
<comment type="caution">
    <text evidence="2">The sequence shown here is derived from an EMBL/GenBank/DDBJ whole genome shotgun (WGS) entry which is preliminary data.</text>
</comment>
<proteinExistence type="predicted"/>
<feature type="transmembrane region" description="Helical" evidence="1">
    <location>
        <begin position="84"/>
        <end position="103"/>
    </location>
</feature>
<reference evidence="2" key="1">
    <citation type="journal article" date="2023" name="Mol. Phylogenet. Evol.">
        <title>Genome-scale phylogeny and comparative genomics of the fungal order Sordariales.</title>
        <authorList>
            <person name="Hensen N."/>
            <person name="Bonometti L."/>
            <person name="Westerberg I."/>
            <person name="Brannstrom I.O."/>
            <person name="Guillou S."/>
            <person name="Cros-Aarteil S."/>
            <person name="Calhoun S."/>
            <person name="Haridas S."/>
            <person name="Kuo A."/>
            <person name="Mondo S."/>
            <person name="Pangilinan J."/>
            <person name="Riley R."/>
            <person name="LaButti K."/>
            <person name="Andreopoulos B."/>
            <person name="Lipzen A."/>
            <person name="Chen C."/>
            <person name="Yan M."/>
            <person name="Daum C."/>
            <person name="Ng V."/>
            <person name="Clum A."/>
            <person name="Steindorff A."/>
            <person name="Ohm R.A."/>
            <person name="Martin F."/>
            <person name="Silar P."/>
            <person name="Natvig D.O."/>
            <person name="Lalanne C."/>
            <person name="Gautier V."/>
            <person name="Ament-Velasquez S.L."/>
            <person name="Kruys A."/>
            <person name="Hutchinson M.I."/>
            <person name="Powell A.J."/>
            <person name="Barry K."/>
            <person name="Miller A.N."/>
            <person name="Grigoriev I.V."/>
            <person name="Debuchy R."/>
            <person name="Gladieux P."/>
            <person name="Hiltunen Thoren M."/>
            <person name="Johannesson H."/>
        </authorList>
    </citation>
    <scope>NUCLEOTIDE SEQUENCE</scope>
    <source>
        <strain evidence="2">CBS 955.72</strain>
    </source>
</reference>
<keyword evidence="1" id="KW-0812">Transmembrane</keyword>
<feature type="transmembrane region" description="Helical" evidence="1">
    <location>
        <begin position="421"/>
        <end position="438"/>
    </location>
</feature>
<protein>
    <submittedName>
        <fullName evidence="2">Uncharacterized protein</fullName>
    </submittedName>
</protein>
<dbReference type="Proteomes" id="UP001275084">
    <property type="component" value="Unassembled WGS sequence"/>
</dbReference>
<feature type="transmembrane region" description="Helical" evidence="1">
    <location>
        <begin position="153"/>
        <end position="172"/>
    </location>
</feature>
<evidence type="ECO:0000313" key="2">
    <source>
        <dbReference type="EMBL" id="KAK3364385.1"/>
    </source>
</evidence>
<feature type="transmembrane region" description="Helical" evidence="1">
    <location>
        <begin position="123"/>
        <end position="146"/>
    </location>
</feature>
<feature type="transmembrane region" description="Helical" evidence="1">
    <location>
        <begin position="384"/>
        <end position="401"/>
    </location>
</feature>
<name>A0AAJ0HWW8_9PEZI</name>
<feature type="transmembrane region" description="Helical" evidence="1">
    <location>
        <begin position="245"/>
        <end position="265"/>
    </location>
</feature>
<dbReference type="AlphaFoldDB" id="A0AAJ0HWW8"/>
<feature type="transmembrane region" description="Helical" evidence="1">
    <location>
        <begin position="12"/>
        <end position="34"/>
    </location>
</feature>
<gene>
    <name evidence="2" type="ORF">B0T25DRAFT_563414</name>
</gene>
<reference evidence="2" key="2">
    <citation type="submission" date="2023-06" db="EMBL/GenBank/DDBJ databases">
        <authorList>
            <consortium name="Lawrence Berkeley National Laboratory"/>
            <person name="Haridas S."/>
            <person name="Hensen N."/>
            <person name="Bonometti L."/>
            <person name="Westerberg I."/>
            <person name="Brannstrom I.O."/>
            <person name="Guillou S."/>
            <person name="Cros-Aarteil S."/>
            <person name="Calhoun S."/>
            <person name="Kuo A."/>
            <person name="Mondo S."/>
            <person name="Pangilinan J."/>
            <person name="Riley R."/>
            <person name="Labutti K."/>
            <person name="Andreopoulos B."/>
            <person name="Lipzen A."/>
            <person name="Chen C."/>
            <person name="Yanf M."/>
            <person name="Daum C."/>
            <person name="Ng V."/>
            <person name="Clum A."/>
            <person name="Steindorff A."/>
            <person name="Ohm R."/>
            <person name="Martin F."/>
            <person name="Silar P."/>
            <person name="Natvig D."/>
            <person name="Lalanne C."/>
            <person name="Gautier V."/>
            <person name="Ament-Velasquez S.L."/>
            <person name="Kruys A."/>
            <person name="Hutchinson M.I."/>
            <person name="Powell A.J."/>
            <person name="Barry K."/>
            <person name="Miller A.N."/>
            <person name="Grigoriev I.V."/>
            <person name="Debuchy R."/>
            <person name="Gladieux P."/>
            <person name="Thoren M.H."/>
            <person name="Johannesson H."/>
        </authorList>
    </citation>
    <scope>NUCLEOTIDE SEQUENCE</scope>
    <source>
        <strain evidence="2">CBS 955.72</strain>
    </source>
</reference>
<feature type="transmembrane region" description="Helical" evidence="1">
    <location>
        <begin position="178"/>
        <end position="196"/>
    </location>
</feature>
<feature type="transmembrane region" description="Helical" evidence="1">
    <location>
        <begin position="272"/>
        <end position="289"/>
    </location>
</feature>
<evidence type="ECO:0000256" key="1">
    <source>
        <dbReference type="SAM" id="Phobius"/>
    </source>
</evidence>
<evidence type="ECO:0000313" key="3">
    <source>
        <dbReference type="Proteomes" id="UP001275084"/>
    </source>
</evidence>
<feature type="transmembrane region" description="Helical" evidence="1">
    <location>
        <begin position="208"/>
        <end position="225"/>
    </location>
</feature>
<keyword evidence="1" id="KW-0472">Membrane</keyword>
<accession>A0AAJ0HWW8</accession>
<organism evidence="2 3">
    <name type="scientific">Lasiosphaeria hispida</name>
    <dbReference type="NCBI Taxonomy" id="260671"/>
    <lineage>
        <taxon>Eukaryota</taxon>
        <taxon>Fungi</taxon>
        <taxon>Dikarya</taxon>
        <taxon>Ascomycota</taxon>
        <taxon>Pezizomycotina</taxon>
        <taxon>Sordariomycetes</taxon>
        <taxon>Sordariomycetidae</taxon>
        <taxon>Sordariales</taxon>
        <taxon>Lasiosphaeriaceae</taxon>
        <taxon>Lasiosphaeria</taxon>
    </lineage>
</organism>